<evidence type="ECO:0000313" key="2">
    <source>
        <dbReference type="EMBL" id="POR52812.1"/>
    </source>
</evidence>
<evidence type="ECO:0000259" key="1">
    <source>
        <dbReference type="Pfam" id="PF13223"/>
    </source>
</evidence>
<gene>
    <name evidence="2" type="ORF">B0G62_104109</name>
</gene>
<sequence length="111" mass="12411">MTVYVDDMRASYGRMVMCHMIADSDDELHAMAAAIDVARHWHQKPGTARSHYDIALSKRAIAVQLGAVEITWRQTAAMTARRRVVGTLGTPEEAIDWQRSYVAGRRAVNVV</sequence>
<keyword evidence="3" id="KW-1185">Reference proteome</keyword>
<dbReference type="InterPro" id="IPR025109">
    <property type="entry name" value="DUF4031"/>
</dbReference>
<dbReference type="OrthoDB" id="9808993at2"/>
<dbReference type="AlphaFoldDB" id="A0A2S4MDK0"/>
<proteinExistence type="predicted"/>
<dbReference type="EMBL" id="PQGA01000004">
    <property type="protein sequence ID" value="POR52812.1"/>
    <property type="molecule type" value="Genomic_DNA"/>
</dbReference>
<dbReference type="RefSeq" id="WP_103704219.1">
    <property type="nucleotide sequence ID" value="NZ_PQGA01000004.1"/>
</dbReference>
<organism evidence="2 3">
    <name type="scientific">Paraburkholderia eburnea</name>
    <dbReference type="NCBI Taxonomy" id="1189126"/>
    <lineage>
        <taxon>Bacteria</taxon>
        <taxon>Pseudomonadati</taxon>
        <taxon>Pseudomonadota</taxon>
        <taxon>Betaproteobacteria</taxon>
        <taxon>Burkholderiales</taxon>
        <taxon>Burkholderiaceae</taxon>
        <taxon>Paraburkholderia</taxon>
    </lineage>
</organism>
<protein>
    <submittedName>
        <fullName evidence="2">Uncharacterized protein DUF4031</fullName>
    </submittedName>
</protein>
<feature type="domain" description="DUF4031" evidence="1">
    <location>
        <begin position="3"/>
        <end position="80"/>
    </location>
</feature>
<dbReference type="Proteomes" id="UP000237381">
    <property type="component" value="Unassembled WGS sequence"/>
</dbReference>
<reference evidence="2 3" key="1">
    <citation type="submission" date="2018-01" db="EMBL/GenBank/DDBJ databases">
        <title>Genomic Encyclopedia of Type Strains, Phase III (KMG-III): the genomes of soil and plant-associated and newly described type strains.</title>
        <authorList>
            <person name="Whitman W."/>
        </authorList>
    </citation>
    <scope>NUCLEOTIDE SEQUENCE [LARGE SCALE GENOMIC DNA]</scope>
    <source>
        <strain evidence="2 3">JCM 18070</strain>
    </source>
</reference>
<comment type="caution">
    <text evidence="2">The sequence shown here is derived from an EMBL/GenBank/DDBJ whole genome shotgun (WGS) entry which is preliminary data.</text>
</comment>
<dbReference type="Pfam" id="PF13223">
    <property type="entry name" value="DUF4031"/>
    <property type="match status" value="1"/>
</dbReference>
<evidence type="ECO:0000313" key="3">
    <source>
        <dbReference type="Proteomes" id="UP000237381"/>
    </source>
</evidence>
<accession>A0A2S4MDK0</accession>
<name>A0A2S4MDK0_9BURK</name>